<reference evidence="1" key="1">
    <citation type="submission" date="2024-05" db="EMBL/GenBank/DDBJ databases">
        <title>Whole-Genome Sequence of CFS9, a Potential Fish Probiotic Isolated from the Body Surface of Silurus asotus.</title>
        <authorList>
            <person name="Kojima M."/>
            <person name="Tobioka K."/>
            <person name="Yokota K."/>
            <person name="Nakatani H."/>
            <person name="Hori K."/>
            <person name="Tamaru Y."/>
            <person name="Okazaki F."/>
        </authorList>
    </citation>
    <scope>NUCLEOTIDE SEQUENCE</scope>
    <source>
        <strain evidence="1">CFS9</strain>
    </source>
</reference>
<sequence>MLRALSKLLPLIIHEIAEVIIEKIKERRERKEVEQLKKQEDEKS</sequence>
<evidence type="ECO:0000313" key="1">
    <source>
        <dbReference type="EMBL" id="BFM44935.1"/>
    </source>
</evidence>
<protein>
    <submittedName>
        <fullName evidence="1">Uncharacterized protein</fullName>
    </submittedName>
</protein>
<dbReference type="EMBL" id="AP031573">
    <property type="protein sequence ID" value="BFM44935.1"/>
    <property type="molecule type" value="Genomic_DNA"/>
</dbReference>
<gene>
    <name evidence="1" type="ORF">CFS9_35760</name>
</gene>
<dbReference type="AlphaFoldDB" id="A0AAT9H668"/>
<name>A0AAT9H668_9FLAO</name>
<organism evidence="1">
    <name type="scientific">Flavobacterium sp. CFS9</name>
    <dbReference type="NCBI Taxonomy" id="3143118"/>
    <lineage>
        <taxon>Bacteria</taxon>
        <taxon>Pseudomonadati</taxon>
        <taxon>Bacteroidota</taxon>
        <taxon>Flavobacteriia</taxon>
        <taxon>Flavobacteriales</taxon>
        <taxon>Flavobacteriaceae</taxon>
        <taxon>Flavobacterium</taxon>
    </lineage>
</organism>
<proteinExistence type="predicted"/>
<accession>A0AAT9H668</accession>